<proteinExistence type="predicted"/>
<dbReference type="Proteomes" id="UP000299102">
    <property type="component" value="Unassembled WGS sequence"/>
</dbReference>
<keyword evidence="2" id="KW-1185">Reference proteome</keyword>
<reference evidence="1 2" key="1">
    <citation type="journal article" date="2019" name="Commun. Biol.">
        <title>The bagworm genome reveals a unique fibroin gene that provides high tensile strength.</title>
        <authorList>
            <person name="Kono N."/>
            <person name="Nakamura H."/>
            <person name="Ohtoshi R."/>
            <person name="Tomita M."/>
            <person name="Numata K."/>
            <person name="Arakawa K."/>
        </authorList>
    </citation>
    <scope>NUCLEOTIDE SEQUENCE [LARGE SCALE GENOMIC DNA]</scope>
</reference>
<accession>A0A4C2AC73</accession>
<dbReference type="EMBL" id="BGZK01002934">
    <property type="protein sequence ID" value="GBP97432.1"/>
    <property type="molecule type" value="Genomic_DNA"/>
</dbReference>
<evidence type="ECO:0000313" key="2">
    <source>
        <dbReference type="Proteomes" id="UP000299102"/>
    </source>
</evidence>
<protein>
    <submittedName>
        <fullName evidence="1">Uncharacterized protein</fullName>
    </submittedName>
</protein>
<evidence type="ECO:0000313" key="1">
    <source>
        <dbReference type="EMBL" id="GBP97432.1"/>
    </source>
</evidence>
<comment type="caution">
    <text evidence="1">The sequence shown here is derived from an EMBL/GenBank/DDBJ whole genome shotgun (WGS) entry which is preliminary data.</text>
</comment>
<sequence length="117" mass="12840">MPLTLIWVLDPAREPRVAEASGNSFGSPGARITRRVARRPGTQNRDLVATWFRVSRFPPERATKNFRFGTCSSLDGALRSTPKSQGSSILFPVFPGKRSPLTKFPVFRGAPGRKSPG</sequence>
<name>A0A4C2AC73_EUMVA</name>
<organism evidence="1 2">
    <name type="scientific">Eumeta variegata</name>
    <name type="common">Bagworm moth</name>
    <name type="synonym">Eumeta japonica</name>
    <dbReference type="NCBI Taxonomy" id="151549"/>
    <lineage>
        <taxon>Eukaryota</taxon>
        <taxon>Metazoa</taxon>
        <taxon>Ecdysozoa</taxon>
        <taxon>Arthropoda</taxon>
        <taxon>Hexapoda</taxon>
        <taxon>Insecta</taxon>
        <taxon>Pterygota</taxon>
        <taxon>Neoptera</taxon>
        <taxon>Endopterygota</taxon>
        <taxon>Lepidoptera</taxon>
        <taxon>Glossata</taxon>
        <taxon>Ditrysia</taxon>
        <taxon>Tineoidea</taxon>
        <taxon>Psychidae</taxon>
        <taxon>Oiketicinae</taxon>
        <taxon>Eumeta</taxon>
    </lineage>
</organism>
<gene>
    <name evidence="1" type="ORF">EVAR_61138_1</name>
</gene>
<dbReference type="AlphaFoldDB" id="A0A4C2AC73"/>